<comment type="caution">
    <text evidence="4">The sequence shown here is derived from an EMBL/GenBank/DDBJ whole genome shotgun (WGS) entry which is preliminary data.</text>
</comment>
<protein>
    <submittedName>
        <fullName evidence="4">TetR family transcriptional regulator</fullName>
    </submittedName>
</protein>
<gene>
    <name evidence="4" type="ORF">HMPREF9372_2090</name>
</gene>
<dbReference type="InterPro" id="IPR050624">
    <property type="entry name" value="HTH-type_Tx_Regulator"/>
</dbReference>
<evidence type="ECO:0000313" key="4">
    <source>
        <dbReference type="EMBL" id="EGQ25717.1"/>
    </source>
</evidence>
<dbReference type="HOGENOM" id="CLU_069356_12_2_9"/>
<feature type="DNA-binding region" description="H-T-H motif" evidence="2">
    <location>
        <begin position="38"/>
        <end position="57"/>
    </location>
</feature>
<dbReference type="RefSeq" id="WP_009498749.1">
    <property type="nucleotide sequence ID" value="NZ_GL982999.1"/>
</dbReference>
<dbReference type="eggNOG" id="COG1309">
    <property type="taxonomic scope" value="Bacteria"/>
</dbReference>
<dbReference type="EMBL" id="AFPZ01000067">
    <property type="protein sequence ID" value="EGQ25717.1"/>
    <property type="molecule type" value="Genomic_DNA"/>
</dbReference>
<name>F9DTF9_9BACL</name>
<dbReference type="GO" id="GO:0003677">
    <property type="term" value="F:DNA binding"/>
    <property type="evidence" value="ECO:0007669"/>
    <property type="project" value="UniProtKB-UniRule"/>
</dbReference>
<dbReference type="PANTHER" id="PTHR43479:SF7">
    <property type="entry name" value="TETR-FAMILY TRANSCRIPTIONAL REGULATOR"/>
    <property type="match status" value="1"/>
</dbReference>
<dbReference type="Gene3D" id="1.10.357.10">
    <property type="entry name" value="Tetracycline Repressor, domain 2"/>
    <property type="match status" value="1"/>
</dbReference>
<reference evidence="4 5" key="1">
    <citation type="submission" date="2011-04" db="EMBL/GenBank/DDBJ databases">
        <authorList>
            <person name="Muzny D."/>
            <person name="Qin X."/>
            <person name="Deng J."/>
            <person name="Jiang H."/>
            <person name="Liu Y."/>
            <person name="Qu J."/>
            <person name="Song X.-Z."/>
            <person name="Zhang L."/>
            <person name="Thornton R."/>
            <person name="Coyle M."/>
            <person name="Francisco L."/>
            <person name="Jackson L."/>
            <person name="Javaid M."/>
            <person name="Korchina V."/>
            <person name="Kovar C."/>
            <person name="Mata R."/>
            <person name="Mathew T."/>
            <person name="Ngo R."/>
            <person name="Nguyen L."/>
            <person name="Nguyen N."/>
            <person name="Okwuonu G."/>
            <person name="Ongeri F."/>
            <person name="Pham C."/>
            <person name="Simmons D."/>
            <person name="Wilczek-Boney K."/>
            <person name="Hale W."/>
            <person name="Jakkamsetti A."/>
            <person name="Pham P."/>
            <person name="Ruth R."/>
            <person name="San Lucas F."/>
            <person name="Warren J."/>
            <person name="Zhang J."/>
            <person name="Zhao Z."/>
            <person name="Zhou C."/>
            <person name="Zhu D."/>
            <person name="Lee S."/>
            <person name="Bess C."/>
            <person name="Blankenburg K."/>
            <person name="Forbes L."/>
            <person name="Fu Q."/>
            <person name="Gubbala S."/>
            <person name="Hirani K."/>
            <person name="Jayaseelan J.C."/>
            <person name="Lara F."/>
            <person name="Munidasa M."/>
            <person name="Palculict T."/>
            <person name="Patil S."/>
            <person name="Pu L.-L."/>
            <person name="Saada N."/>
            <person name="Tang L."/>
            <person name="Weissenberger G."/>
            <person name="Zhu Y."/>
            <person name="Hemphill L."/>
            <person name="Shang Y."/>
            <person name="Youmans B."/>
            <person name="Ayvaz T."/>
            <person name="Ross M."/>
            <person name="Santibanez J."/>
            <person name="Aqrawi P."/>
            <person name="Gross S."/>
            <person name="Joshi V."/>
            <person name="Fowler G."/>
            <person name="Nazareth L."/>
            <person name="Reid J."/>
            <person name="Worley K."/>
            <person name="Petrosino J."/>
            <person name="Highlander S."/>
            <person name="Gibbs R."/>
        </authorList>
    </citation>
    <scope>NUCLEOTIDE SEQUENCE [LARGE SCALE GENOMIC DNA]</scope>
    <source>
        <strain evidence="4 5">2681</strain>
    </source>
</reference>
<dbReference type="SUPFAM" id="SSF46689">
    <property type="entry name" value="Homeodomain-like"/>
    <property type="match status" value="1"/>
</dbReference>
<dbReference type="InterPro" id="IPR036271">
    <property type="entry name" value="Tet_transcr_reg_TetR-rel_C_sf"/>
</dbReference>
<dbReference type="AlphaFoldDB" id="F9DTF9"/>
<sequence>MTREEITDGRNLRSIATKKRLLEASKELFYENGFEKTTITQIIKRAGTGYGTAYVYFKGKDEILTSLIEDVMQEFLDMANTPFAPATKQEAKTLIHKQVLLFLNMANENHQIMKVFSEAIGLSSTVDSKWNEIRETNIHYITRDITYSQSQGLARTDLQANLVARFWFFANENYQWEVVHKKNTASIEEIAKTLTDMYVDGLYIM</sequence>
<evidence type="ECO:0000256" key="2">
    <source>
        <dbReference type="PROSITE-ProRule" id="PRU00335"/>
    </source>
</evidence>
<keyword evidence="1 2" id="KW-0238">DNA-binding</keyword>
<feature type="domain" description="HTH tetR-type" evidence="3">
    <location>
        <begin position="15"/>
        <end position="75"/>
    </location>
</feature>
<evidence type="ECO:0000313" key="5">
    <source>
        <dbReference type="Proteomes" id="UP000005316"/>
    </source>
</evidence>
<evidence type="ECO:0000256" key="1">
    <source>
        <dbReference type="ARBA" id="ARBA00023125"/>
    </source>
</evidence>
<accession>F9DTF9</accession>
<dbReference type="Pfam" id="PF00440">
    <property type="entry name" value="TetR_N"/>
    <property type="match status" value="1"/>
</dbReference>
<dbReference type="InterPro" id="IPR001647">
    <property type="entry name" value="HTH_TetR"/>
</dbReference>
<dbReference type="OrthoDB" id="2720430at2"/>
<dbReference type="Proteomes" id="UP000005316">
    <property type="component" value="Unassembled WGS sequence"/>
</dbReference>
<proteinExistence type="predicted"/>
<dbReference type="InterPro" id="IPR009057">
    <property type="entry name" value="Homeodomain-like_sf"/>
</dbReference>
<dbReference type="STRING" id="759851.SAMN04244570_3672"/>
<dbReference type="SUPFAM" id="SSF48498">
    <property type="entry name" value="Tetracyclin repressor-like, C-terminal domain"/>
    <property type="match status" value="1"/>
</dbReference>
<organism evidence="4 5">
    <name type="scientific">Sporosarcina newyorkensis 2681</name>
    <dbReference type="NCBI Taxonomy" id="1027292"/>
    <lineage>
        <taxon>Bacteria</taxon>
        <taxon>Bacillati</taxon>
        <taxon>Bacillota</taxon>
        <taxon>Bacilli</taxon>
        <taxon>Bacillales</taxon>
        <taxon>Caryophanaceae</taxon>
        <taxon>Sporosarcina</taxon>
    </lineage>
</organism>
<dbReference type="Gene3D" id="1.10.10.60">
    <property type="entry name" value="Homeodomain-like"/>
    <property type="match status" value="1"/>
</dbReference>
<dbReference type="PROSITE" id="PS50977">
    <property type="entry name" value="HTH_TETR_2"/>
    <property type="match status" value="1"/>
</dbReference>
<dbReference type="PRINTS" id="PR00455">
    <property type="entry name" value="HTHTETR"/>
</dbReference>
<dbReference type="PANTHER" id="PTHR43479">
    <property type="entry name" value="ACREF/ENVCD OPERON REPRESSOR-RELATED"/>
    <property type="match status" value="1"/>
</dbReference>
<evidence type="ECO:0000259" key="3">
    <source>
        <dbReference type="PROSITE" id="PS50977"/>
    </source>
</evidence>